<dbReference type="InterPro" id="IPR045189">
    <property type="entry name" value="UBR4-like"/>
</dbReference>
<feature type="compositionally biased region" description="Basic and acidic residues" evidence="2">
    <location>
        <begin position="3486"/>
        <end position="3496"/>
    </location>
</feature>
<accession>A0A7S3JQW5</accession>
<dbReference type="PROSITE" id="PS52043">
    <property type="entry name" value="UBR4_E3"/>
    <property type="match status" value="1"/>
</dbReference>
<feature type="region of interest" description="Disordered" evidence="2">
    <location>
        <begin position="2477"/>
        <end position="2564"/>
    </location>
</feature>
<feature type="compositionally biased region" description="Acidic residues" evidence="2">
    <location>
        <begin position="3497"/>
        <end position="3514"/>
    </location>
</feature>
<feature type="region of interest" description="Disordered" evidence="2">
    <location>
        <begin position="71"/>
        <end position="92"/>
    </location>
</feature>
<feature type="region of interest" description="Disordered" evidence="2">
    <location>
        <begin position="4381"/>
        <end position="4406"/>
    </location>
</feature>
<dbReference type="EMBL" id="HBIJ01003847">
    <property type="protein sequence ID" value="CAE0362000.1"/>
    <property type="molecule type" value="Transcribed_RNA"/>
</dbReference>
<keyword evidence="1" id="KW-0862">Zinc</keyword>
<organism evidence="4">
    <name type="scientific">Aureoumbra lagunensis</name>
    <dbReference type="NCBI Taxonomy" id="44058"/>
    <lineage>
        <taxon>Eukaryota</taxon>
        <taxon>Sar</taxon>
        <taxon>Stramenopiles</taxon>
        <taxon>Ochrophyta</taxon>
        <taxon>Pelagophyceae</taxon>
        <taxon>Pelagomonadales</taxon>
        <taxon>Aureoumbra</taxon>
    </lineage>
</organism>
<sequence>MEEERRPSEVFLDLDALPMPSRLFSDAGPGRAIYYASRAHALVISRDGAPAVAVRLGDTGVRDVRGAYRLLSKPQKSSGGVPSNTTSSSGNSCPYSSWLEWPESVEGPVCGDGDVDSVRPLAVVCVARGLDSTSSSQPVARGPEHRSSSLGSMIPGGRRSASDTSFSRNSTRESVMLVTRASGDGDDKPPMFRELELPPSLQTRHILGTCLWRDACDSKESLLVLFDDGSLRAYDPPILTDTKGNITDDEDDIDDDNEEFYYPDDEVRKSEGKAPACTIFETLEQLPAHRIAIDGELVAPTLRARSTGTVASSLPAFSFVYGGSAFIRVPRKLEALGAIRILLNAVIDQAPGAALIIAGRRLTVVPGKRWYDFILTEEDKKRATCLGGLLVSIVDAYVPPPLIDSVEAYVIDVTANNGKAEKQQKQGKPGAGFAAGFIDEDTSHFPRLQRAGVAAARARVALLQLITSTAHDDNTRRPIDEAQSCFFDFDEISSVSTGQYVEEYKAPITHDDTAAAKNDEDTPMEDISSTIRMDSTNNDIASTASRLVEIICLARDKCIWPGVRAAASTLCDVASNFDRTQARYLADTARMRRFEAAIVNNEMLDWAPASIALLGLGLATVRPSIFFTTTKRLLNDDFVFVRLVDRLIARVSVCSQLKNKHTAINVLVDLACREMKARGSQSVERAFELLLPMLENDAADIADPATCALQNFLLTIIQKKASAQTVLSTQKTESAADAKDDPVMDNNDEKVEIERPLDSKPERDRAAMEVDEDNSLHETAADNSLTDTLVRLICIRIQYLINSLLNVQNDISSSASLTTAHHIARYIAVLLKVTSTALPEMSAMVTDYIAQLLRQVILDDAITLRTMANGEARPGLHSVNMSQHDGVHWCGDMYEKWFEFGCVDDAVKADVGVLLLVALRRLCAPTSAQIDDKKRTGKSRKAYGPESSEKSDDSEDLTRGAAAQLVLAQNLELTSTANMSTPIHLIALKDALVARCRRALFVCLNYPLNDGDEEIDDADCEEADAPDDEDAAFRRAMFLGVDAGRPIHSLRKSILLNKDPAERDVLAAVDDDGIFPDSLESTVTVTTASESKDDEDMEAVAAVFTKSAKDQREWWAISYLEDEKENDTSQLQSNEDGVDISSAMNFFRAAIEMCAVLDSGMQWPAAFAVALCEAASQPRLPRNIRRAAKRALRRVCGGSEAEYRSTRDTFTFAATAKVLQDTVHYMNDLDHAKMSTLERSLVEAVTIARRSPHNWRTFCARSILQETTKNEEENDATSNTSLDISSVTVNALFELCAVQQVSTDSKALCIGLELLELCTRPPKSKSEDAREDARAETESLTRQTLEAHTSRKSAEIDKCLKVAARRRDFARFLGFSTPTPLINFEIIDRIPSRSAIALVNARSRSDSFAKDLAILASRVVVDGPSSTVRKLGAAFLSHIYPVLPIEVKSLLFASLATVAPREIRSSAGGRGTELLIALSSSVSAAGPECLSVVKNLARDVRNALVTCANTLNTRADALAVYAVTDSLGLPRYFDADADSEETDEIENDMIRQSSRQQSYIQQSRRERNYLFNADLPLPYYDSRDNDTSSTNATFLFDNGSSSVSSQRAYPRNRAGSVESLSMASIEANSGSDVKINLDLAFSDQEDQINFFENVKVVRPEVKPQTKHPSKITSKLSSTSKTQRAQSNIITQSEKVHEKKSLKFVPLEELRKASRFTEYCSITQLRSVRRITEIEIRVRETRCRQPRRVKIYYSAHEVESTVALAVPANWHVWKVAAEIKLKSGKPSINRHVFSTPLITANLLFEYYDFHDLTTSANSSSSRIGRRRAAEDSDSSDFVGRFFSGPFGRAVQTSTPAPAPATAPSNIPRSNDMTTRGTSVLQTSGRADRIFLAVRRAIAMPGRLGTDQKASKGADDADNSSTNHSRGGSLHCPRCGRRVADAHGVCQHCGEVAFQCRQCRHINYERLDAFLCVECGYCAFGEYNFQLKSEPAPDALPIKTEAELDAARSRLADYIDTVRLARCSLQRILPQAAVLARTCSSIEAPVPLFFVGRAPRVSRSIFFDQEPRLALSNFPSTTLGKLLKHATGVPLVTKSDDLASASARIKKNSGNKDSKLERAATKILERNESVEDIQDIRAFLDKLKSDTDTAASIVRQEIVDRRPVEEKRQCSTESFWGAIDAASCALVISTDVQELATPAFCAELAADTGCLIAAALPSFTTTALLFDRQKNAEEDTSSQHYTDNEGSQEGWLMIDPNNPHRALRRVMTAPRRSAVTSSYLGSTRFEDVEGKLAGLIPVRLGSSPARAISHRRGVRLGISGRHFISDVADADDVFPPPPANLEEDEDGPTVWDGTTADMSFVAAFSAARRRAIENRLGIQRTSSLNTARRSAIDDDVLMQDLPESVLPPMFQRPSASRATDRAVLLEAPVPRAEDTFSGRAGTQERVSQSADITSPIASPQTGDIRSIHDSFLSLIFSYRQPSSEEDAEPTPLETDGTGFENKTENEEDNGGDGDGDDDDEDNNDENDDIDENYNCYDDEEEEDEDHVQEDEGDDEEEYGEDIDDGFQYNHQRIRLSSNDSPMMIDDEEDAMQDEDDDASEPVFDLAAARRHRLEQEQQRSSSTATQIKQKKWQRNKLASAISSSRRCVLEHFVSSVHERRLLTMIRATQTGKFTDCTDPRCHELVEIYRSNCAPLHKELRRAAKSAKETAARIREYKLASKSGDDSRKRRLAVLNNEFCVEDYSFEIPHESAQDTAVAITRLADLGRVLALRCDNVDTALITQGFADALILAMATTFRCDPRAFRSSALALRTLCARSGIALRETHAAIMDLNFHNGRRLDRITALHVALRDVLCAPPNDLRDANSAWRAHVSLAARIAMKISAQARSSAELSEAVLRPCLAVICRLAGECIRDKWNANNSEINDLATDALGWIRHELRCSGSLSSSWLSPDRARDVLLLSRILKAWRSVCPLSQGGSSSPMDTTTYEEIVQSKQHWLLDAITNEHNSSVRRQAAILILTGGKFIDTDYACLESAWSMVATAGSTASPQLLAVVSELVLNANSTTVEYLRRRGLQCFCCRLVRDHASDLLRQDLVFTTSRNGGGTTAAAVAASRPLEALNMLSTISAKLKVSLGPSRLAATDNESSVNWQERAKVAVECASKESLHVPIEAGLALFDLQLLRSKETETAAEILLAQVAMAPMAVLQKKSCQEKQSIPSVKNLASSILSSRIGRSLSGLLNSNIPSDAIKKNKGSTTPESRSVEERLAFLAAATKILRRRRALLEAQSSQNDLQEIQPRRVEAMRVLAGLSAIQSSANTETRLAAALSANAIETLLEMMSEAACPKRVKSTVLLELRRASTQDEYFRGNLPRTAISVDDIPRIGAQENKENDEDDDTEEPTMGDLRAKIAADLDMASAADMLELLVCERIVSLSLPIRLVYKKLWLPRARAAASARSRRSQLVALHGDAVPRVVMHECDDEDEDEEEDIVHHSEAHMVGDEDCEEDNDEDDDEEQDEGGLPAPDDGDEDEDDEMMEEDGGDAAPTSFRRGRRTFRLSTASDEDEDDEVPQSIHMDEDEDAVHVSTSQRSGSRAFASTNRKHMPPMIVTYRLTGVDGEATEERVDSLDSGPATEAAEDRYGATAAIVAAGGLHELAALAADVSELEEEGVTSRALALLRQCVNVDRHATALAEMGAPAALLGRLVRALRVGGNNKDRDVERLLSLLERLAPAMRDDAGEVQNKSVDIDTSNSSSHLETLVDGLRDARVAAALDRTPALRRAVCRLLPALAVGKDSAADSLASRTTDWMRRPEQWARCFSETTAVLTDDAASAAHLDLVEASCLRETVEGLGDHATAPGAAELGDALERAGFVTAACQALAERLPNQAPLFPWLSSEDDEDRIPAATWTAAIGAVGVGQVLLASLRALRGACAASRNCAIACLEADALEMIHFLEQLTPTSTRDVGLAAEACLDAVACQDSVNYSIIEDETSRGLNLDAAGARVRHLRAVTKRQRITYAHSRRAKLLNRLGLTEPPSAIEVSTAPPIASTIENEDNEPCLTCVVCREDSKPRDVLCAYIYTKLAVADVGDADGAFLLGIESGGTASGSISRQTSGGTSTAISRFARGGTTSSGSRSISRQRRRYGVVSSVSAWNLIHSSCHREATRAERNLRSPRSEWDGATLRNSRVLCNSFIPLRPSAAIGSDATAATTAYNSALDRHFASMSQLGVSARSSSSSSSSEAPTRFTVVLHDARLLLLRLAHREQLHSESGGGSRASNIMLLCYLLQLATHLLVSNKPADSPDRDHLRRIVDAFASQASSALSRNDDHQENTDDNRQRTLAEADNKTFRSSEQLDYEVVEQDNTQDDDDNDDNNDEEPNGTNESLRLLAAHETPPPTPVKKSTAKKKRDRQRAELLGRLAEAAPYIALLSLFNNEQQFSELKVIFATFAARRGLVRAETRAAAREQSRLRSASDVSVSSIAAGPPPVSGAYRTMDTNTRQRARSYARSMLAYIALLDRFRSEICLSSVQDENRISILEADDAAIANAASNLTTFYESVLLEAPDARTVLVDRLQIQPEALSLSSDVQNLLFPTNSSSSG</sequence>
<feature type="domain" description="E3 ubiquitin ligase UBR4 C-terminal" evidence="3">
    <location>
        <begin position="3396"/>
        <end position="3485"/>
    </location>
</feature>
<feature type="region of interest" description="Disordered" evidence="2">
    <location>
        <begin position="4313"/>
        <end position="4351"/>
    </location>
</feature>
<feature type="compositionally biased region" description="Basic and acidic residues" evidence="2">
    <location>
        <begin position="1324"/>
        <end position="1339"/>
    </location>
</feature>
<feature type="compositionally biased region" description="Polar residues" evidence="2">
    <location>
        <begin position="1865"/>
        <end position="1878"/>
    </location>
</feature>
<dbReference type="InterPro" id="IPR025704">
    <property type="entry name" value="E3_Ub_ligase_UBR4_C"/>
</dbReference>
<dbReference type="GO" id="GO:0008270">
    <property type="term" value="F:zinc ion binding"/>
    <property type="evidence" value="ECO:0007669"/>
    <property type="project" value="UniProtKB-KW"/>
</dbReference>
<evidence type="ECO:0000259" key="3">
    <source>
        <dbReference type="Pfam" id="PF13764"/>
    </source>
</evidence>
<proteinExistence type="inferred from homology"/>
<feature type="region of interest" description="Disordered" evidence="2">
    <location>
        <begin position="1848"/>
        <end position="1878"/>
    </location>
</feature>
<feature type="region of interest" description="UBR4 E3 catalytic module" evidence="1">
    <location>
        <begin position="3914"/>
        <end position="4356"/>
    </location>
</feature>
<feature type="compositionally biased region" description="Polar residues" evidence="2">
    <location>
        <begin position="74"/>
        <end position="92"/>
    </location>
</feature>
<feature type="region of interest" description="Disordered" evidence="2">
    <location>
        <begin position="934"/>
        <end position="956"/>
    </location>
</feature>
<protein>
    <recommendedName>
        <fullName evidence="3">E3 ubiquitin ligase UBR4 C-terminal domain-containing protein</fullName>
    </recommendedName>
</protein>
<feature type="compositionally biased region" description="Low complexity" evidence="2">
    <location>
        <begin position="1670"/>
        <end position="1681"/>
    </location>
</feature>
<feature type="compositionally biased region" description="Low complexity" evidence="2">
    <location>
        <begin position="1851"/>
        <end position="1863"/>
    </location>
</feature>
<dbReference type="PANTHER" id="PTHR21725:SF1">
    <property type="entry name" value="E3 UBIQUITIN-PROTEIN LIGASE UBR4"/>
    <property type="match status" value="1"/>
</dbReference>
<feature type="compositionally biased region" description="Polar residues" evidence="2">
    <location>
        <begin position="2236"/>
        <end position="2245"/>
    </location>
</feature>
<reference evidence="4" key="1">
    <citation type="submission" date="2021-01" db="EMBL/GenBank/DDBJ databases">
        <authorList>
            <person name="Corre E."/>
            <person name="Pelletier E."/>
            <person name="Niang G."/>
            <person name="Scheremetjew M."/>
            <person name="Finn R."/>
            <person name="Kale V."/>
            <person name="Holt S."/>
            <person name="Cochrane G."/>
            <person name="Meng A."/>
            <person name="Brown T."/>
            <person name="Cohen L."/>
        </authorList>
    </citation>
    <scope>NUCLEOTIDE SEQUENCE</scope>
    <source>
        <strain evidence="4">CCMP1510</strain>
    </source>
</reference>
<feature type="region of interest" description="Disordered" evidence="2">
    <location>
        <begin position="2230"/>
        <end position="2253"/>
    </location>
</feature>
<dbReference type="PANTHER" id="PTHR21725">
    <property type="entry name" value="E3 UBIQUITIN-PROTEIN LIGASE UBR4"/>
    <property type="match status" value="1"/>
</dbReference>
<name>A0A7S3JQW5_9STRA</name>
<feature type="compositionally biased region" description="Acidic residues" evidence="2">
    <location>
        <begin position="2503"/>
        <end position="2562"/>
    </location>
</feature>
<dbReference type="Pfam" id="PF13764">
    <property type="entry name" value="E3_UbLigase_R4"/>
    <property type="match status" value="2"/>
</dbReference>
<feature type="compositionally biased region" description="Polar residues" evidence="2">
    <location>
        <begin position="2442"/>
        <end position="2461"/>
    </location>
</feature>
<feature type="region of interest" description="Disordered" evidence="2">
    <location>
        <begin position="4357"/>
        <end position="4376"/>
    </location>
</feature>
<feature type="region of interest" description="Disordered" evidence="2">
    <location>
        <begin position="3476"/>
        <end position="3590"/>
    </location>
</feature>
<keyword evidence="1" id="KW-0479">Metal-binding</keyword>
<feature type="compositionally biased region" description="Acidic residues" evidence="2">
    <location>
        <begin position="3476"/>
        <end position="3485"/>
    </location>
</feature>
<feature type="compositionally biased region" description="Acidic residues" evidence="2">
    <location>
        <begin position="4357"/>
        <end position="4373"/>
    </location>
</feature>
<evidence type="ECO:0000313" key="4">
    <source>
        <dbReference type="EMBL" id="CAE0362000.1"/>
    </source>
</evidence>
<feature type="compositionally biased region" description="Polar residues" evidence="2">
    <location>
        <begin position="162"/>
        <end position="173"/>
    </location>
</feature>
<gene>
    <name evidence="4" type="ORF">ALAG00032_LOCUS2738</name>
</gene>
<feature type="region of interest" description="Disordered" evidence="2">
    <location>
        <begin position="1322"/>
        <end position="1349"/>
    </location>
</feature>
<feature type="region of interest" description="Disordered" evidence="2">
    <location>
        <begin position="1661"/>
        <end position="1687"/>
    </location>
</feature>
<feature type="region of interest" description="Disordered" evidence="2">
    <location>
        <begin position="2427"/>
        <end position="2462"/>
    </location>
</feature>
<feature type="compositionally biased region" description="Polar residues" evidence="2">
    <location>
        <begin position="3580"/>
        <end position="3590"/>
    </location>
</feature>
<feature type="domain" description="E3 ubiquitin ligase UBR4 C-terminal" evidence="3">
    <location>
        <begin position="3596"/>
        <end position="4346"/>
    </location>
</feature>
<keyword evidence="1" id="KW-0863">Zinc-finger</keyword>
<feature type="compositionally biased region" description="Basic and acidic residues" evidence="2">
    <location>
        <begin position="4319"/>
        <end position="4344"/>
    </location>
</feature>
<evidence type="ECO:0000256" key="2">
    <source>
        <dbReference type="SAM" id="MobiDB-lite"/>
    </source>
</evidence>
<evidence type="ECO:0000256" key="1">
    <source>
        <dbReference type="PROSITE-ProRule" id="PRU01388"/>
    </source>
</evidence>
<feature type="region of interest" description="Disordered" evidence="2">
    <location>
        <begin position="133"/>
        <end position="173"/>
    </location>
</feature>
<comment type="similarity">
    <text evidence="1">Belongs to the UBR4 family.</text>
</comment>
<feature type="compositionally biased region" description="Acidic residues" evidence="2">
    <location>
        <begin position="3521"/>
        <end position="3537"/>
    </location>
</feature>
<feature type="region of interest" description="Disordered" evidence="2">
    <location>
        <begin position="1901"/>
        <end position="1928"/>
    </location>
</feature>